<proteinExistence type="predicted"/>
<gene>
    <name evidence="5" type="ORF">CSSPJE1EN2_LOCUS5206</name>
</gene>
<reference evidence="5" key="1">
    <citation type="submission" date="2024-03" db="EMBL/GenBank/DDBJ databases">
        <authorList>
            <consortium name="ELIXIR-Norway"/>
            <consortium name="Elixir Norway"/>
        </authorList>
    </citation>
    <scope>NUCLEOTIDE SEQUENCE</scope>
</reference>
<dbReference type="Pfam" id="PF12906">
    <property type="entry name" value="RINGv"/>
    <property type="match status" value="1"/>
</dbReference>
<dbReference type="InterPro" id="IPR011016">
    <property type="entry name" value="Znf_RING-CH"/>
</dbReference>
<dbReference type="SMART" id="SM00744">
    <property type="entry name" value="RINGv"/>
    <property type="match status" value="1"/>
</dbReference>
<evidence type="ECO:0000256" key="1">
    <source>
        <dbReference type="ARBA" id="ARBA00022723"/>
    </source>
</evidence>
<dbReference type="SUPFAM" id="SSF57850">
    <property type="entry name" value="RING/U-box"/>
    <property type="match status" value="1"/>
</dbReference>
<name>A0ABP1AII7_9BRYO</name>
<feature type="domain" description="RING-CH-type" evidence="4">
    <location>
        <begin position="12"/>
        <end position="69"/>
    </location>
</feature>
<protein>
    <recommendedName>
        <fullName evidence="4">RING-CH-type domain-containing protein</fullName>
    </recommendedName>
</protein>
<dbReference type="InterPro" id="IPR013083">
    <property type="entry name" value="Znf_RING/FYVE/PHD"/>
</dbReference>
<evidence type="ECO:0000256" key="2">
    <source>
        <dbReference type="ARBA" id="ARBA00022771"/>
    </source>
</evidence>
<dbReference type="Proteomes" id="UP001497522">
    <property type="component" value="Chromosome 12"/>
</dbReference>
<keyword evidence="2" id="KW-0863">Zinc-finger</keyword>
<dbReference type="Gene3D" id="3.30.40.10">
    <property type="entry name" value="Zinc/RING finger domain, C3HC4 (zinc finger)"/>
    <property type="match status" value="1"/>
</dbReference>
<evidence type="ECO:0000313" key="5">
    <source>
        <dbReference type="EMBL" id="CAK9862211.1"/>
    </source>
</evidence>
<sequence length="69" mass="7312">MRTMRTAEAAALGSSAAAHDPLLQLGCNCSGGLSLAHRSCIKKWFTQPSLTRNVALADGQHQLLCELCS</sequence>
<keyword evidence="6" id="KW-1185">Reference proteome</keyword>
<evidence type="ECO:0000256" key="3">
    <source>
        <dbReference type="ARBA" id="ARBA00022833"/>
    </source>
</evidence>
<evidence type="ECO:0000259" key="4">
    <source>
        <dbReference type="SMART" id="SM00744"/>
    </source>
</evidence>
<accession>A0ABP1AII7</accession>
<evidence type="ECO:0000313" key="6">
    <source>
        <dbReference type="Proteomes" id="UP001497522"/>
    </source>
</evidence>
<dbReference type="EMBL" id="OZ023713">
    <property type="protein sequence ID" value="CAK9862211.1"/>
    <property type="molecule type" value="Genomic_DNA"/>
</dbReference>
<keyword evidence="1" id="KW-0479">Metal-binding</keyword>
<organism evidence="5 6">
    <name type="scientific">Sphagnum jensenii</name>
    <dbReference type="NCBI Taxonomy" id="128206"/>
    <lineage>
        <taxon>Eukaryota</taxon>
        <taxon>Viridiplantae</taxon>
        <taxon>Streptophyta</taxon>
        <taxon>Embryophyta</taxon>
        <taxon>Bryophyta</taxon>
        <taxon>Sphagnophytina</taxon>
        <taxon>Sphagnopsida</taxon>
        <taxon>Sphagnales</taxon>
        <taxon>Sphagnaceae</taxon>
        <taxon>Sphagnum</taxon>
    </lineage>
</organism>
<keyword evidence="3" id="KW-0862">Zinc</keyword>